<evidence type="ECO:0000256" key="7">
    <source>
        <dbReference type="ARBA" id="ARBA00025163"/>
    </source>
</evidence>
<dbReference type="STRING" id="212602.A0A420HWJ0"/>
<comment type="subunit">
    <text evidence="8">Component of the GINS complex.</text>
</comment>
<evidence type="ECO:0000256" key="8">
    <source>
        <dbReference type="PIRNR" id="PIRNR028998"/>
    </source>
</evidence>
<proteinExistence type="inferred from homology"/>
<dbReference type="FunFam" id="1.20.58.1020:FF:000001">
    <property type="entry name" value="DNA replication complex GINS protein PSF2"/>
    <property type="match status" value="1"/>
</dbReference>
<dbReference type="GO" id="GO:0000811">
    <property type="term" value="C:GINS complex"/>
    <property type="evidence" value="ECO:0007669"/>
    <property type="project" value="TreeGrafter"/>
</dbReference>
<dbReference type="SUPFAM" id="SSF158573">
    <property type="entry name" value="GINS helical bundle-like"/>
    <property type="match status" value="1"/>
</dbReference>
<dbReference type="Pfam" id="PF05916">
    <property type="entry name" value="Sld5"/>
    <property type="match status" value="1"/>
</dbReference>
<dbReference type="PANTHER" id="PTHR12772:SF0">
    <property type="entry name" value="DNA REPLICATION COMPLEX GINS PROTEIN PSF2"/>
    <property type="match status" value="1"/>
</dbReference>
<evidence type="ECO:0000313" key="12">
    <source>
        <dbReference type="EMBL" id="RKF61762.1"/>
    </source>
</evidence>
<dbReference type="PANTHER" id="PTHR12772">
    <property type="entry name" value="DNA REPLICATION COMPLEX GINS PROTEIN PSF2"/>
    <property type="match status" value="1"/>
</dbReference>
<keyword evidence="4 8" id="KW-0235">DNA replication</keyword>
<dbReference type="Proteomes" id="UP000286134">
    <property type="component" value="Unassembled WGS sequence"/>
</dbReference>
<reference evidence="12 13" key="1">
    <citation type="journal article" date="2018" name="BMC Genomics">
        <title>Comparative genome analyses reveal sequence features reflecting distinct modes of host-adaptation between dicot and monocot powdery mildew.</title>
        <authorList>
            <person name="Wu Y."/>
            <person name="Ma X."/>
            <person name="Pan Z."/>
            <person name="Kale S.D."/>
            <person name="Song Y."/>
            <person name="King H."/>
            <person name="Zhang Q."/>
            <person name="Presley C."/>
            <person name="Deng X."/>
            <person name="Wei C.I."/>
            <person name="Xiao S."/>
        </authorList>
    </citation>
    <scope>NUCLEOTIDE SEQUENCE [LARGE SCALE GENOMIC DNA]</scope>
    <source>
        <strain evidence="12">UMSG2</strain>
    </source>
</reference>
<keyword evidence="13" id="KW-1185">Reference proteome</keyword>
<comment type="caution">
    <text evidence="12">The sequence shown here is derived from an EMBL/GenBank/DDBJ whole genome shotgun (WGS) entry which is preliminary data.</text>
</comment>
<dbReference type="CDD" id="cd21694">
    <property type="entry name" value="GINS_B_Psf2"/>
    <property type="match status" value="1"/>
</dbReference>
<comment type="subcellular location">
    <subcellularLocation>
        <location evidence="1 8">Nucleus</location>
    </subcellularLocation>
</comment>
<dbReference type="OrthoDB" id="1938138at2759"/>
<keyword evidence="6 8" id="KW-0539">Nucleus</keyword>
<evidence type="ECO:0000313" key="13">
    <source>
        <dbReference type="Proteomes" id="UP000286134"/>
    </source>
</evidence>
<evidence type="ECO:0000256" key="5">
    <source>
        <dbReference type="ARBA" id="ARBA00022829"/>
    </source>
</evidence>
<dbReference type="SUPFAM" id="SSF160059">
    <property type="entry name" value="PriA/YqbF domain"/>
    <property type="match status" value="1"/>
</dbReference>
<dbReference type="CDD" id="cd11712">
    <property type="entry name" value="GINS_A_psf2"/>
    <property type="match status" value="1"/>
</dbReference>
<feature type="compositionally biased region" description="Acidic residues" evidence="9">
    <location>
        <begin position="224"/>
        <end position="242"/>
    </location>
</feature>
<dbReference type="GO" id="GO:0007059">
    <property type="term" value="P:chromosome segregation"/>
    <property type="evidence" value="ECO:0007669"/>
    <property type="project" value="UniProtKB-KW"/>
</dbReference>
<keyword evidence="5" id="KW-0159">Chromosome partition</keyword>
<dbReference type="InterPro" id="IPR007257">
    <property type="entry name" value="GINS_Psf2"/>
</dbReference>
<dbReference type="AlphaFoldDB" id="A0A420HWJ0"/>
<comment type="function">
    <text evidence="7">The GINS complex plays an essential role in the initiation of DNA replication. Has a role in chromosome segregation.</text>
</comment>
<feature type="domain" description="DNA replication complex GINS protein PSF2 N-terminal" evidence="11">
    <location>
        <begin position="10"/>
        <end position="69"/>
    </location>
</feature>
<dbReference type="InterPro" id="IPR056784">
    <property type="entry name" value="PSF2_N"/>
</dbReference>
<dbReference type="GO" id="GO:0006260">
    <property type="term" value="P:DNA replication"/>
    <property type="evidence" value="ECO:0007669"/>
    <property type="project" value="UniProtKB-KW"/>
</dbReference>
<evidence type="ECO:0000256" key="3">
    <source>
        <dbReference type="ARBA" id="ARBA00015139"/>
    </source>
</evidence>
<evidence type="ECO:0000256" key="6">
    <source>
        <dbReference type="ARBA" id="ARBA00023242"/>
    </source>
</evidence>
<dbReference type="PIRSF" id="PIRSF028998">
    <property type="entry name" value="GINS_Psf2_subgr"/>
    <property type="match status" value="1"/>
</dbReference>
<feature type="region of interest" description="Disordered" evidence="9">
    <location>
        <begin position="212"/>
        <end position="242"/>
    </location>
</feature>
<dbReference type="InterPro" id="IPR021151">
    <property type="entry name" value="GINS_A"/>
</dbReference>
<protein>
    <recommendedName>
        <fullName evidence="3 8">DNA replication complex GINS protein PSF2</fullName>
    </recommendedName>
</protein>
<dbReference type="Gene3D" id="3.40.5.50">
    <property type="match status" value="1"/>
</dbReference>
<organism evidence="12 13">
    <name type="scientific">Erysiphe neolycopersici</name>
    <dbReference type="NCBI Taxonomy" id="212602"/>
    <lineage>
        <taxon>Eukaryota</taxon>
        <taxon>Fungi</taxon>
        <taxon>Dikarya</taxon>
        <taxon>Ascomycota</taxon>
        <taxon>Pezizomycotina</taxon>
        <taxon>Leotiomycetes</taxon>
        <taxon>Erysiphales</taxon>
        <taxon>Erysiphaceae</taxon>
        <taxon>Erysiphe</taxon>
    </lineage>
</organism>
<comment type="similarity">
    <text evidence="2 8">Belongs to the GINS2/PSF2 family.</text>
</comment>
<evidence type="ECO:0000256" key="2">
    <source>
        <dbReference type="ARBA" id="ARBA00010565"/>
    </source>
</evidence>
<dbReference type="InterPro" id="IPR036224">
    <property type="entry name" value="GINS_bundle-like_dom_sf"/>
</dbReference>
<dbReference type="Pfam" id="PF25005">
    <property type="entry name" value="PSF2_N"/>
    <property type="match status" value="1"/>
</dbReference>
<evidence type="ECO:0000256" key="9">
    <source>
        <dbReference type="SAM" id="MobiDB-lite"/>
    </source>
</evidence>
<gene>
    <name evidence="12" type="ORF">OnM2_039018</name>
</gene>
<evidence type="ECO:0000256" key="1">
    <source>
        <dbReference type="ARBA" id="ARBA00004123"/>
    </source>
</evidence>
<sequence length="242" mass="26962">MKLTLTPGLSPAEVAFLCEMEVVTVVPRQRLESLNLLGGTTPPLRPPQRCDLPLWLALLLKRQNRANILTPPWLVHSSLELILEYETETSPLSFSPPPPHPYPVSAHPAITDHFSPPFLPSSTADSPSEYLPYHWLEIGEILLETCSDDIPDSERVRSLLRDLREVRMSKMRNSIKDLESGGIGSLRGVGAMEVAESRAFIVGVMDGLRKLSSSREISSREREENEEGNFGEESESDTDMAM</sequence>
<dbReference type="FunFam" id="3.40.5.50:FF:000001">
    <property type="entry name" value="DNA replication complex GINS protein PSF2"/>
    <property type="match status" value="1"/>
</dbReference>
<evidence type="ECO:0000259" key="10">
    <source>
        <dbReference type="Pfam" id="PF05916"/>
    </source>
</evidence>
<feature type="domain" description="GINS subunit" evidence="10">
    <location>
        <begin position="130"/>
        <end position="211"/>
    </location>
</feature>
<dbReference type="Gene3D" id="1.20.58.1020">
    <property type="match status" value="1"/>
</dbReference>
<dbReference type="EMBL" id="MCFK01003909">
    <property type="protein sequence ID" value="RKF61762.1"/>
    <property type="molecule type" value="Genomic_DNA"/>
</dbReference>
<dbReference type="GO" id="GO:0000727">
    <property type="term" value="P:double-strand break repair via break-induced replication"/>
    <property type="evidence" value="ECO:0007669"/>
    <property type="project" value="TreeGrafter"/>
</dbReference>
<evidence type="ECO:0000256" key="4">
    <source>
        <dbReference type="ARBA" id="ARBA00022705"/>
    </source>
</evidence>
<accession>A0A420HWJ0</accession>
<evidence type="ECO:0000259" key="11">
    <source>
        <dbReference type="Pfam" id="PF25005"/>
    </source>
</evidence>
<name>A0A420HWJ0_9PEZI</name>